<keyword evidence="1" id="KW-1133">Transmembrane helix</keyword>
<keyword evidence="1" id="KW-0472">Membrane</keyword>
<organism evidence="2">
    <name type="scientific">Opuntia streptacantha</name>
    <name type="common">Prickly pear cactus</name>
    <name type="synonym">Opuntia cardona</name>
    <dbReference type="NCBI Taxonomy" id="393608"/>
    <lineage>
        <taxon>Eukaryota</taxon>
        <taxon>Viridiplantae</taxon>
        <taxon>Streptophyta</taxon>
        <taxon>Embryophyta</taxon>
        <taxon>Tracheophyta</taxon>
        <taxon>Spermatophyta</taxon>
        <taxon>Magnoliopsida</taxon>
        <taxon>eudicotyledons</taxon>
        <taxon>Gunneridae</taxon>
        <taxon>Pentapetalae</taxon>
        <taxon>Caryophyllales</taxon>
        <taxon>Cactineae</taxon>
        <taxon>Cactaceae</taxon>
        <taxon>Opuntioideae</taxon>
        <taxon>Opuntia</taxon>
    </lineage>
</organism>
<dbReference type="EMBL" id="GISG01192540">
    <property type="protein sequence ID" value="MBA4656524.1"/>
    <property type="molecule type" value="Transcribed_RNA"/>
</dbReference>
<sequence>MQFISTETCISLCIYLCIYSSLCLHTFSVKPCFSKVCILFSLLSWPVDVAILCSIMVALFLFGHCQNMWEFLPWPFQSGWRTAISLGSVPFEAYVLFAPLPAFGCFPWCFEPCYVSIMVREGQYGSFPLYSSKACFQTAYGLEFVVSLYKMLPAWPPRPWSFYFRGIGLQLNPYSGLGYGLLWPGAWCGYFLYCLLLPSGWTT</sequence>
<feature type="transmembrane region" description="Helical" evidence="1">
    <location>
        <begin position="9"/>
        <end position="27"/>
    </location>
</feature>
<evidence type="ECO:0000256" key="1">
    <source>
        <dbReference type="SAM" id="Phobius"/>
    </source>
</evidence>
<dbReference type="AlphaFoldDB" id="A0A7C9E9P9"/>
<evidence type="ECO:0000313" key="2">
    <source>
        <dbReference type="EMBL" id="MBA4656524.1"/>
    </source>
</evidence>
<proteinExistence type="predicted"/>
<accession>A0A7C9E9P9</accession>
<feature type="transmembrane region" description="Helical" evidence="1">
    <location>
        <begin position="39"/>
        <end position="62"/>
    </location>
</feature>
<reference evidence="2" key="1">
    <citation type="journal article" date="2013" name="J. Plant Res.">
        <title>Effect of fungi and light on seed germination of three Opuntia species from semiarid lands of central Mexico.</title>
        <authorList>
            <person name="Delgado-Sanchez P."/>
            <person name="Jimenez-Bremont J.F."/>
            <person name="Guerrero-Gonzalez Mde L."/>
            <person name="Flores J."/>
        </authorList>
    </citation>
    <scope>NUCLEOTIDE SEQUENCE</scope>
    <source>
        <tissue evidence="2">Cladode</tissue>
    </source>
</reference>
<protein>
    <submittedName>
        <fullName evidence="2">Uncharacterized protein</fullName>
    </submittedName>
</protein>
<keyword evidence="1" id="KW-0812">Transmembrane</keyword>
<name>A0A7C9E9P9_OPUST</name>
<reference evidence="2" key="2">
    <citation type="submission" date="2020-07" db="EMBL/GenBank/DDBJ databases">
        <authorList>
            <person name="Vera ALvarez R."/>
            <person name="Arias-Moreno D.M."/>
            <person name="Jimenez-Jacinto V."/>
            <person name="Jimenez-Bremont J.F."/>
            <person name="Swaminathan K."/>
            <person name="Moose S.P."/>
            <person name="Guerrero-Gonzalez M.L."/>
            <person name="Marino-Ramirez L."/>
            <person name="Landsman D."/>
            <person name="Rodriguez-Kessler M."/>
            <person name="Delgado-Sanchez P."/>
        </authorList>
    </citation>
    <scope>NUCLEOTIDE SEQUENCE</scope>
    <source>
        <tissue evidence="2">Cladode</tissue>
    </source>
</reference>